<reference evidence="2 3" key="1">
    <citation type="journal article" date="2019" name="Int. J. Syst. Evol. Microbiol.">
        <title>The Global Catalogue of Microorganisms (GCM) 10K type strain sequencing project: providing services to taxonomists for standard genome sequencing and annotation.</title>
        <authorList>
            <consortium name="The Broad Institute Genomics Platform"/>
            <consortium name="The Broad Institute Genome Sequencing Center for Infectious Disease"/>
            <person name="Wu L."/>
            <person name="Ma J."/>
        </authorList>
    </citation>
    <scope>NUCLEOTIDE SEQUENCE [LARGE SCALE GENOMIC DNA]</scope>
    <source>
        <strain evidence="2 3">JCM 14588</strain>
    </source>
</reference>
<gene>
    <name evidence="2" type="ORF">GCM10009762_28270</name>
</gene>
<comment type="caution">
    <text evidence="2">The sequence shown here is derived from an EMBL/GenBank/DDBJ whole genome shotgun (WGS) entry which is preliminary data.</text>
</comment>
<evidence type="ECO:0000313" key="2">
    <source>
        <dbReference type="EMBL" id="GAA1553848.1"/>
    </source>
</evidence>
<accession>A0ABN2C957</accession>
<feature type="domain" description="GP-PDE" evidence="1">
    <location>
        <begin position="7"/>
        <end position="249"/>
    </location>
</feature>
<dbReference type="SUPFAM" id="SSF51695">
    <property type="entry name" value="PLC-like phosphodiesterases"/>
    <property type="match status" value="1"/>
</dbReference>
<dbReference type="PANTHER" id="PTHR43805:SF1">
    <property type="entry name" value="GP-PDE DOMAIN-CONTAINING PROTEIN"/>
    <property type="match status" value="1"/>
</dbReference>
<dbReference type="EMBL" id="BAAANV010000069">
    <property type="protein sequence ID" value="GAA1553848.1"/>
    <property type="molecule type" value="Genomic_DNA"/>
</dbReference>
<dbReference type="PROSITE" id="PS51704">
    <property type="entry name" value="GP_PDE"/>
    <property type="match status" value="1"/>
</dbReference>
<dbReference type="InterPro" id="IPR017946">
    <property type="entry name" value="PLC-like_Pdiesterase_TIM-brl"/>
</dbReference>
<protein>
    <submittedName>
        <fullName evidence="2">Glycerophosphodiester phosphodiesterase</fullName>
    </submittedName>
</protein>
<dbReference type="Proteomes" id="UP001501288">
    <property type="component" value="Unassembled WGS sequence"/>
</dbReference>
<organism evidence="2 3">
    <name type="scientific">Dermacoccus barathri</name>
    <dbReference type="NCBI Taxonomy" id="322601"/>
    <lineage>
        <taxon>Bacteria</taxon>
        <taxon>Bacillati</taxon>
        <taxon>Actinomycetota</taxon>
        <taxon>Actinomycetes</taxon>
        <taxon>Micrococcales</taxon>
        <taxon>Dermacoccaceae</taxon>
        <taxon>Dermacoccus</taxon>
    </lineage>
</organism>
<dbReference type="Gene3D" id="3.20.20.190">
    <property type="entry name" value="Phosphatidylinositol (PI) phosphodiesterase"/>
    <property type="match status" value="1"/>
</dbReference>
<name>A0ABN2C957_9MICO</name>
<dbReference type="InterPro" id="IPR030395">
    <property type="entry name" value="GP_PDE_dom"/>
</dbReference>
<proteinExistence type="predicted"/>
<sequence>MALHAFPEALAHRGFSGGDDHTLENSMSAFDAAVRLGYRWVETDVHATADGVLLAFHDETLDRTTDARGVITQLPWSVVSEARINGVEPIPRLDDLFTRHPQLCVNIDVKAAGAIEPLIACIEQHGAHDRVRVASFSEKRRRAVLSGLSRPVRSSPGQELMTALWVSAHVPVVGRMLFRRLAKGIDALQIPERHGRVRVLDRALLNAALAAGVEVHVWTVNERSDMERLLDFGVDGLVTDRADTLKDVLVARGEWTVEGDDLPA</sequence>
<dbReference type="RefSeq" id="WP_346030999.1">
    <property type="nucleotide sequence ID" value="NZ_BAAANV010000069.1"/>
</dbReference>
<evidence type="ECO:0000313" key="3">
    <source>
        <dbReference type="Proteomes" id="UP001501288"/>
    </source>
</evidence>
<dbReference type="Pfam" id="PF03009">
    <property type="entry name" value="GDPD"/>
    <property type="match status" value="1"/>
</dbReference>
<evidence type="ECO:0000259" key="1">
    <source>
        <dbReference type="PROSITE" id="PS51704"/>
    </source>
</evidence>
<dbReference type="PANTHER" id="PTHR43805">
    <property type="entry name" value="GLYCEROPHOSPHORYL DIESTER PHOSPHODIESTERASE"/>
    <property type="match status" value="1"/>
</dbReference>
<keyword evidence="3" id="KW-1185">Reference proteome</keyword>